<evidence type="ECO:0000313" key="3">
    <source>
        <dbReference type="Proteomes" id="UP000217446"/>
    </source>
</evidence>
<protein>
    <submittedName>
        <fullName evidence="2">Uncharacterized protein</fullName>
    </submittedName>
</protein>
<keyword evidence="1" id="KW-0472">Membrane</keyword>
<dbReference type="AlphaFoldDB" id="A0A250VGW5"/>
<proteinExistence type="predicted"/>
<gene>
    <name evidence="2" type="ORF">SO3561_04844</name>
</gene>
<accession>A0A250VGW5</accession>
<dbReference type="EMBL" id="BDQI01000010">
    <property type="protein sequence ID" value="GAX53316.1"/>
    <property type="molecule type" value="Genomic_DNA"/>
</dbReference>
<evidence type="ECO:0000313" key="2">
    <source>
        <dbReference type="EMBL" id="GAX53316.1"/>
    </source>
</evidence>
<keyword evidence="1" id="KW-0812">Transmembrane</keyword>
<comment type="caution">
    <text evidence="2">The sequence shown here is derived from an EMBL/GenBank/DDBJ whole genome shotgun (WGS) entry which is preliminary data.</text>
</comment>
<evidence type="ECO:0000256" key="1">
    <source>
        <dbReference type="SAM" id="Phobius"/>
    </source>
</evidence>
<name>A0A250VGW5_STROL</name>
<feature type="transmembrane region" description="Helical" evidence="1">
    <location>
        <begin position="20"/>
        <end position="39"/>
    </location>
</feature>
<sequence length="66" mass="6915">MVAHYKPDVNPNRNGTALPAWFSFALFVSVFAAVLLFTYGHNGAAARIAPVRDTLSVMPHGGGGAS</sequence>
<organism evidence="2 3">
    <name type="scientific">Streptomyces olivochromogenes</name>
    <dbReference type="NCBI Taxonomy" id="1963"/>
    <lineage>
        <taxon>Bacteria</taxon>
        <taxon>Bacillati</taxon>
        <taxon>Actinomycetota</taxon>
        <taxon>Actinomycetes</taxon>
        <taxon>Kitasatosporales</taxon>
        <taxon>Streptomycetaceae</taxon>
        <taxon>Streptomyces</taxon>
    </lineage>
</organism>
<keyword evidence="1" id="KW-1133">Transmembrane helix</keyword>
<keyword evidence="3" id="KW-1185">Reference proteome</keyword>
<reference evidence="3" key="1">
    <citation type="submission" date="2017-05" db="EMBL/GenBank/DDBJ databases">
        <title>Streptomyces olivochromogenes NBRC 3561 whole genome shotgun sequence.</title>
        <authorList>
            <person name="Dohra H."/>
            <person name="Kodani S."/>
        </authorList>
    </citation>
    <scope>NUCLEOTIDE SEQUENCE [LARGE SCALE GENOMIC DNA]</scope>
    <source>
        <strain evidence="3">NBRC 3561</strain>
    </source>
</reference>
<dbReference type="Proteomes" id="UP000217446">
    <property type="component" value="Unassembled WGS sequence"/>
</dbReference>